<evidence type="ECO:0000256" key="7">
    <source>
        <dbReference type="SAM" id="Phobius"/>
    </source>
</evidence>
<organism evidence="9 10">
    <name type="scientific">Rhodoferax aquaticus</name>
    <dbReference type="NCBI Taxonomy" id="2527691"/>
    <lineage>
        <taxon>Bacteria</taxon>
        <taxon>Pseudomonadati</taxon>
        <taxon>Pseudomonadota</taxon>
        <taxon>Betaproteobacteria</taxon>
        <taxon>Burkholderiales</taxon>
        <taxon>Comamonadaceae</taxon>
        <taxon>Rhodoferax</taxon>
    </lineage>
</organism>
<evidence type="ECO:0000313" key="9">
    <source>
        <dbReference type="EMBL" id="QDL55233.1"/>
    </source>
</evidence>
<protein>
    <recommendedName>
        <fullName evidence="8">AlgX/AlgJ SGNH hydrolase-like domain-containing protein</fullName>
    </recommendedName>
</protein>
<comment type="subcellular location">
    <subcellularLocation>
        <location evidence="1">Periplasm</location>
    </subcellularLocation>
</comment>
<gene>
    <name evidence="9" type="ORF">EXZ61_14235</name>
</gene>
<dbReference type="Proteomes" id="UP000317365">
    <property type="component" value="Chromosome"/>
</dbReference>
<evidence type="ECO:0000256" key="4">
    <source>
        <dbReference type="ARBA" id="ARBA00022729"/>
    </source>
</evidence>
<dbReference type="UniPathway" id="UPA00286"/>
<dbReference type="GO" id="GO:0016740">
    <property type="term" value="F:transferase activity"/>
    <property type="evidence" value="ECO:0007669"/>
    <property type="project" value="UniProtKB-KW"/>
</dbReference>
<comment type="pathway">
    <text evidence="2">Glycan biosynthesis; alginate biosynthesis.</text>
</comment>
<evidence type="ECO:0000256" key="3">
    <source>
        <dbReference type="ARBA" id="ARBA00022679"/>
    </source>
</evidence>
<dbReference type="Pfam" id="PF16822">
    <property type="entry name" value="ALGX"/>
    <property type="match status" value="1"/>
</dbReference>
<dbReference type="AlphaFoldDB" id="A0A515ERI1"/>
<keyword evidence="5" id="KW-0574">Periplasm</keyword>
<keyword evidence="4" id="KW-0732">Signal</keyword>
<dbReference type="RefSeq" id="WP_142812393.1">
    <property type="nucleotide sequence ID" value="NZ_CP036282.1"/>
</dbReference>
<evidence type="ECO:0000313" key="10">
    <source>
        <dbReference type="Proteomes" id="UP000317365"/>
    </source>
</evidence>
<evidence type="ECO:0000256" key="5">
    <source>
        <dbReference type="ARBA" id="ARBA00022764"/>
    </source>
</evidence>
<keyword evidence="7" id="KW-0472">Membrane</keyword>
<proteinExistence type="predicted"/>
<evidence type="ECO:0000259" key="8">
    <source>
        <dbReference type="Pfam" id="PF16822"/>
    </source>
</evidence>
<evidence type="ECO:0000256" key="2">
    <source>
        <dbReference type="ARBA" id="ARBA00005182"/>
    </source>
</evidence>
<dbReference type="KEGG" id="rhg:EXZ61_14235"/>
<sequence length="337" mass="37960">MKTNLSSLSYLKWFSLPVLAFVVIAIPLNLYFEPISGELTRIGHWSERDFGWQQPQPTVAVHANGTSITNPDVVVLGDSFTHPNIWQSYLAESRNLNVLSFQYQDVACVDNWLHWVAERRYPNLHTVVIETVERGFVPLFRNFNNCPRRTPKSFQLAENNVTPSRPQKGLTLDAGYLIPTATNTLRAAWSDGSMVSGEVINVPLSTDKLFSNRKANRLLYFADDELKRSWSDKDQAAAVANLNRFQDNLAKKGLRLVVIVVPDKSSVYRPYLSNEASKVGYPDVFEQLKTAGVTNVNLLSYFQHAAGETVDLYLPNDTHLSTQGYRLMASKVADEAF</sequence>
<dbReference type="GO" id="GO:0042121">
    <property type="term" value="P:alginic acid biosynthetic process"/>
    <property type="evidence" value="ECO:0007669"/>
    <property type="project" value="UniProtKB-UniPathway"/>
</dbReference>
<feature type="domain" description="AlgX/AlgJ SGNH hydrolase-like" evidence="8">
    <location>
        <begin position="220"/>
        <end position="335"/>
    </location>
</feature>
<reference evidence="10" key="1">
    <citation type="submission" date="2019-02" db="EMBL/GenBank/DDBJ databases">
        <title>Complete genome sequence of Rhodoferax sp. Gr-4.</title>
        <authorList>
            <person name="Jin L."/>
        </authorList>
    </citation>
    <scope>NUCLEOTIDE SEQUENCE [LARGE SCALE GENOMIC DNA]</scope>
    <source>
        <strain evidence="10">Gr-4</strain>
    </source>
</reference>
<dbReference type="SUPFAM" id="SSF52266">
    <property type="entry name" value="SGNH hydrolase"/>
    <property type="match status" value="1"/>
</dbReference>
<accession>A0A515ERI1</accession>
<evidence type="ECO:0000256" key="6">
    <source>
        <dbReference type="ARBA" id="ARBA00022841"/>
    </source>
</evidence>
<keyword evidence="7" id="KW-1133">Transmembrane helix</keyword>
<evidence type="ECO:0000256" key="1">
    <source>
        <dbReference type="ARBA" id="ARBA00004418"/>
    </source>
</evidence>
<keyword evidence="6" id="KW-0016">Alginate biosynthesis</keyword>
<name>A0A515ERI1_9BURK</name>
<dbReference type="EMBL" id="CP036282">
    <property type="protein sequence ID" value="QDL55233.1"/>
    <property type="molecule type" value="Genomic_DNA"/>
</dbReference>
<dbReference type="InterPro" id="IPR036514">
    <property type="entry name" value="SGNH_hydro_sf"/>
</dbReference>
<keyword evidence="10" id="KW-1185">Reference proteome</keyword>
<dbReference type="InterPro" id="IPR031811">
    <property type="entry name" value="ALGX/ALGJ_SGNH-like"/>
</dbReference>
<keyword evidence="3" id="KW-0808">Transferase</keyword>
<reference evidence="10" key="2">
    <citation type="journal article" date="2020" name="Int. J. Syst. Evol. Microbiol.">
        <title>Genomic insights into a novel species Rhodoferax aquaticus sp. nov., isolated from freshwater.</title>
        <authorList>
            <person name="Li T."/>
            <person name="Zhuo Y."/>
            <person name="Jin C.Z."/>
            <person name="Wu X."/>
            <person name="Ko S.R."/>
            <person name="Jin F.J."/>
            <person name="Ahn C.Y."/>
            <person name="Oh H.M."/>
            <person name="Lee H.G."/>
            <person name="Jin L."/>
        </authorList>
    </citation>
    <scope>NUCLEOTIDE SEQUENCE [LARGE SCALE GENOMIC DNA]</scope>
    <source>
        <strain evidence="10">Gr-4</strain>
    </source>
</reference>
<keyword evidence="7" id="KW-0812">Transmembrane</keyword>
<feature type="transmembrane region" description="Helical" evidence="7">
    <location>
        <begin position="13"/>
        <end position="32"/>
    </location>
</feature>
<dbReference type="GO" id="GO:0042597">
    <property type="term" value="C:periplasmic space"/>
    <property type="evidence" value="ECO:0007669"/>
    <property type="project" value="UniProtKB-SubCell"/>
</dbReference>
<dbReference type="Gene3D" id="3.40.50.1110">
    <property type="entry name" value="SGNH hydrolase"/>
    <property type="match status" value="1"/>
</dbReference>
<dbReference type="GO" id="GO:0016788">
    <property type="term" value="F:hydrolase activity, acting on ester bonds"/>
    <property type="evidence" value="ECO:0007669"/>
    <property type="project" value="UniProtKB-ARBA"/>
</dbReference>